<evidence type="ECO:0000313" key="3">
    <source>
        <dbReference type="Proteomes" id="UP000053240"/>
    </source>
</evidence>
<accession>A0A194RNI1</accession>
<evidence type="ECO:0000313" key="2">
    <source>
        <dbReference type="EMBL" id="KPJ18974.1"/>
    </source>
</evidence>
<dbReference type="InParanoid" id="A0A194RNI1"/>
<dbReference type="AlphaFoldDB" id="A0A194RNI1"/>
<name>A0A194RNI1_PAPMA</name>
<reference evidence="2 3" key="1">
    <citation type="journal article" date="2015" name="Nat. Commun.">
        <title>Outbred genome sequencing and CRISPR/Cas9 gene editing in butterflies.</title>
        <authorList>
            <person name="Li X."/>
            <person name="Fan D."/>
            <person name="Zhang W."/>
            <person name="Liu G."/>
            <person name="Zhang L."/>
            <person name="Zhao L."/>
            <person name="Fang X."/>
            <person name="Chen L."/>
            <person name="Dong Y."/>
            <person name="Chen Y."/>
            <person name="Ding Y."/>
            <person name="Zhao R."/>
            <person name="Feng M."/>
            <person name="Zhu Y."/>
            <person name="Feng Y."/>
            <person name="Jiang X."/>
            <person name="Zhu D."/>
            <person name="Xiang H."/>
            <person name="Feng X."/>
            <person name="Li S."/>
            <person name="Wang J."/>
            <person name="Zhang G."/>
            <person name="Kronforst M.R."/>
            <person name="Wang W."/>
        </authorList>
    </citation>
    <scope>NUCLEOTIDE SEQUENCE [LARGE SCALE GENOMIC DNA]</scope>
    <source>
        <strain evidence="2">Ya'a_city_454_Pm</strain>
        <tissue evidence="2">Whole body</tissue>
    </source>
</reference>
<feature type="region of interest" description="Disordered" evidence="1">
    <location>
        <begin position="29"/>
        <end position="67"/>
    </location>
</feature>
<gene>
    <name evidence="2" type="ORF">RR48_12485</name>
</gene>
<dbReference type="Proteomes" id="UP000053240">
    <property type="component" value="Unassembled WGS sequence"/>
</dbReference>
<evidence type="ECO:0000256" key="1">
    <source>
        <dbReference type="SAM" id="MobiDB-lite"/>
    </source>
</evidence>
<proteinExistence type="predicted"/>
<organism evidence="2 3">
    <name type="scientific">Papilio machaon</name>
    <name type="common">Old World swallowtail butterfly</name>
    <dbReference type="NCBI Taxonomy" id="76193"/>
    <lineage>
        <taxon>Eukaryota</taxon>
        <taxon>Metazoa</taxon>
        <taxon>Ecdysozoa</taxon>
        <taxon>Arthropoda</taxon>
        <taxon>Hexapoda</taxon>
        <taxon>Insecta</taxon>
        <taxon>Pterygota</taxon>
        <taxon>Neoptera</taxon>
        <taxon>Endopterygota</taxon>
        <taxon>Lepidoptera</taxon>
        <taxon>Glossata</taxon>
        <taxon>Ditrysia</taxon>
        <taxon>Papilionoidea</taxon>
        <taxon>Papilionidae</taxon>
        <taxon>Papilioninae</taxon>
        <taxon>Papilio</taxon>
    </lineage>
</organism>
<keyword evidence="3" id="KW-1185">Reference proteome</keyword>
<sequence length="67" mass="7078">MERPSVVSEREAPAKGLVAQVVTMLNGQAQSESAERSKLLSECAHARGGPEAPSRQPAALHGINKRS</sequence>
<dbReference type="EMBL" id="KQ459984">
    <property type="protein sequence ID" value="KPJ18974.1"/>
    <property type="molecule type" value="Genomic_DNA"/>
</dbReference>
<protein>
    <submittedName>
        <fullName evidence="2">Uncharacterized protein</fullName>
    </submittedName>
</protein>